<gene>
    <name evidence="1" type="ORF">Fot_07803</name>
</gene>
<keyword evidence="2" id="KW-1185">Reference proteome</keyword>
<accession>A0ABD1WX05</accession>
<comment type="caution">
    <text evidence="1">The sequence shown here is derived from an EMBL/GenBank/DDBJ whole genome shotgun (WGS) entry which is preliminary data.</text>
</comment>
<dbReference type="EMBL" id="JBFOLJ010000002">
    <property type="protein sequence ID" value="KAL2554184.1"/>
    <property type="molecule type" value="Genomic_DNA"/>
</dbReference>
<reference evidence="2" key="1">
    <citation type="submission" date="2024-07" db="EMBL/GenBank/DDBJ databases">
        <title>Two chromosome-level genome assemblies of Korean endemic species Abeliophyllum distichum and Forsythia ovata (Oleaceae).</title>
        <authorList>
            <person name="Jang H."/>
        </authorList>
    </citation>
    <scope>NUCLEOTIDE SEQUENCE [LARGE SCALE GENOMIC DNA]</scope>
</reference>
<dbReference type="Proteomes" id="UP001604277">
    <property type="component" value="Unassembled WGS sequence"/>
</dbReference>
<protein>
    <submittedName>
        <fullName evidence="1">Uncharacterized protein</fullName>
    </submittedName>
</protein>
<organism evidence="1 2">
    <name type="scientific">Forsythia ovata</name>
    <dbReference type="NCBI Taxonomy" id="205694"/>
    <lineage>
        <taxon>Eukaryota</taxon>
        <taxon>Viridiplantae</taxon>
        <taxon>Streptophyta</taxon>
        <taxon>Embryophyta</taxon>
        <taxon>Tracheophyta</taxon>
        <taxon>Spermatophyta</taxon>
        <taxon>Magnoliopsida</taxon>
        <taxon>eudicotyledons</taxon>
        <taxon>Gunneridae</taxon>
        <taxon>Pentapetalae</taxon>
        <taxon>asterids</taxon>
        <taxon>lamiids</taxon>
        <taxon>Lamiales</taxon>
        <taxon>Oleaceae</taxon>
        <taxon>Forsythieae</taxon>
        <taxon>Forsythia</taxon>
    </lineage>
</organism>
<evidence type="ECO:0000313" key="2">
    <source>
        <dbReference type="Proteomes" id="UP001604277"/>
    </source>
</evidence>
<evidence type="ECO:0000313" key="1">
    <source>
        <dbReference type="EMBL" id="KAL2554184.1"/>
    </source>
</evidence>
<dbReference type="AlphaFoldDB" id="A0ABD1WX05"/>
<sequence>MSHTDETKSFVRNLAKFEQKHCHTPDLIEAFNLIYKRKDKHKSWIDDASKQMGDYLYLLLNYRDVLAEYHNGKLTVHWRLESVLGHAAGAGSWSRCCSGWSCWVSSSCCACLAVESLE</sequence>
<proteinExistence type="predicted"/>
<name>A0ABD1WX05_9LAMI</name>